<dbReference type="CDD" id="cd07820">
    <property type="entry name" value="SRPBCC_3"/>
    <property type="match status" value="1"/>
</dbReference>
<proteinExistence type="predicted"/>
<keyword evidence="2" id="KW-1185">Reference proteome</keyword>
<dbReference type="AlphaFoldDB" id="A0A6L6U4Z5"/>
<dbReference type="Gene3D" id="3.30.530.20">
    <property type="match status" value="1"/>
</dbReference>
<dbReference type="InterPro" id="IPR023393">
    <property type="entry name" value="START-like_dom_sf"/>
</dbReference>
<comment type="caution">
    <text evidence="1">The sequence shown here is derived from an EMBL/GenBank/DDBJ whole genome shotgun (WGS) entry which is preliminary data.</text>
</comment>
<name>A0A6L6U4Z5_9FLAO</name>
<evidence type="ECO:0000313" key="2">
    <source>
        <dbReference type="Proteomes" id="UP000478208"/>
    </source>
</evidence>
<dbReference type="SUPFAM" id="SSF55961">
    <property type="entry name" value="Bet v1-like"/>
    <property type="match status" value="1"/>
</dbReference>
<dbReference type="EMBL" id="WOWS01000001">
    <property type="protein sequence ID" value="MUU77215.1"/>
    <property type="molecule type" value="Genomic_DNA"/>
</dbReference>
<gene>
    <name evidence="1" type="ORF">GN138_02045</name>
</gene>
<keyword evidence="1" id="KW-0131">Cell cycle</keyword>
<keyword evidence="1" id="KW-0132">Cell division</keyword>
<dbReference type="GO" id="GO:0051301">
    <property type="term" value="P:cell division"/>
    <property type="evidence" value="ECO:0007669"/>
    <property type="project" value="UniProtKB-KW"/>
</dbReference>
<evidence type="ECO:0000313" key="1">
    <source>
        <dbReference type="EMBL" id="MUU77215.1"/>
    </source>
</evidence>
<protein>
    <submittedName>
        <fullName evidence="1">Cell division protein</fullName>
    </submittedName>
</protein>
<dbReference type="Proteomes" id="UP000478208">
    <property type="component" value="Unassembled WGS sequence"/>
</dbReference>
<accession>A0A6L6U4Z5</accession>
<organism evidence="1 2">
    <name type="scientific">Winogradskyella endarachnes</name>
    <dbReference type="NCBI Taxonomy" id="2681965"/>
    <lineage>
        <taxon>Bacteria</taxon>
        <taxon>Pseudomonadati</taxon>
        <taxon>Bacteroidota</taxon>
        <taxon>Flavobacteriia</taxon>
        <taxon>Flavobacteriales</taxon>
        <taxon>Flavobacteriaceae</taxon>
        <taxon>Winogradskyella</taxon>
    </lineage>
</organism>
<sequence>MPKIEIKTLIKADLKTCFDLARSIDFHKESMSDFKERAVAGKTSGLIELGEWVTWEAKHFGVTQQLTSKITAFESPTYFVDEMVSGAFKSFKHEHIFQIKNEQTLMIDKFHFVSPFGFMGKLANVLFLKQYMHNLLQTRNQLLKHQAETMFYFERRNS</sequence>
<dbReference type="RefSeq" id="WP_317162695.1">
    <property type="nucleotide sequence ID" value="NZ_WOWS01000001.1"/>
</dbReference>
<reference evidence="1 2" key="1">
    <citation type="submission" date="2019-12" db="EMBL/GenBank/DDBJ databases">
        <authorList>
            <person name="Li J."/>
        </authorList>
    </citation>
    <scope>NUCLEOTIDE SEQUENCE [LARGE SCALE GENOMIC DNA]</scope>
    <source>
        <strain evidence="1 2">HL2-2</strain>
    </source>
</reference>